<dbReference type="InterPro" id="IPR002130">
    <property type="entry name" value="Cyclophilin-type_PPIase_dom"/>
</dbReference>
<dbReference type="Gene3D" id="1.25.40.10">
    <property type="entry name" value="Tetratricopeptide repeat domain"/>
    <property type="match status" value="1"/>
</dbReference>
<dbReference type="GO" id="GO:0016018">
    <property type="term" value="F:cyclosporin A binding"/>
    <property type="evidence" value="ECO:0007669"/>
    <property type="project" value="TreeGrafter"/>
</dbReference>
<dbReference type="PROSITE" id="PS50005">
    <property type="entry name" value="TPR"/>
    <property type="match status" value="1"/>
</dbReference>
<dbReference type="SUPFAM" id="SSF50891">
    <property type="entry name" value="Cyclophilin-like"/>
    <property type="match status" value="1"/>
</dbReference>
<feature type="domain" description="PPIase cyclophilin-type" evidence="12">
    <location>
        <begin position="16"/>
        <end position="180"/>
    </location>
</feature>
<protein>
    <recommendedName>
        <fullName evidence="5">peptidylprolyl isomerase</fullName>
        <ecNumber evidence="5">5.2.1.8</ecNumber>
    </recommendedName>
</protein>
<evidence type="ECO:0000256" key="11">
    <source>
        <dbReference type="PROSITE-ProRule" id="PRU00339"/>
    </source>
</evidence>
<evidence type="ECO:0000256" key="6">
    <source>
        <dbReference type="ARBA" id="ARBA00022490"/>
    </source>
</evidence>
<dbReference type="Pfam" id="PF00515">
    <property type="entry name" value="TPR_1"/>
    <property type="match status" value="1"/>
</dbReference>
<evidence type="ECO:0000256" key="10">
    <source>
        <dbReference type="ARBA" id="ARBA00023235"/>
    </source>
</evidence>
<dbReference type="PROSITE" id="PS00170">
    <property type="entry name" value="CSA_PPIASE_1"/>
    <property type="match status" value="1"/>
</dbReference>
<sequence>MASSTEETKKSRSRVFFDIKIGNKNAGRITFELFNDVVPKTAENFRALCAGDKGVGTSGKPLHYKGSTFHRVIKQFMIQGGDFTEGNGTGGESIYGAKFEDENFELKHDRPFLLSMANAGPGTNGSQFFITTVPTPHLDNKHVVFGQVISGKSIVRQIENLPTESGDKPTKSVVIADCGELPADAALPELSRAADPYGDKYEDFPEDETDQQPLSAQKCIQVASDCKDYGNKAFKAGDISVALDKYQKGLRYLNEDPELENEPADTKQKMDALRAALNSNAALMDIKLEAWDDAVRAATNAIDVGVLSAKDKAKALYRRGVAYVKLKDEELAIKDLEEAKKLAPEDKAVIAELASVKKAAAARLAKEKKAYQKFFV</sequence>
<dbReference type="PROSITE" id="PS50072">
    <property type="entry name" value="CSA_PPIASE_2"/>
    <property type="match status" value="1"/>
</dbReference>
<evidence type="ECO:0000313" key="13">
    <source>
        <dbReference type="EMBL" id="OIW28958.1"/>
    </source>
</evidence>
<accession>A0A1J7INA2</accession>
<dbReference type="InterPro" id="IPR020892">
    <property type="entry name" value="Cyclophilin-type_PPIase_CS"/>
</dbReference>
<dbReference type="AlphaFoldDB" id="A0A1J7INA2"/>
<dbReference type="InterPro" id="IPR011990">
    <property type="entry name" value="TPR-like_helical_dom_sf"/>
</dbReference>
<evidence type="ECO:0000256" key="5">
    <source>
        <dbReference type="ARBA" id="ARBA00013194"/>
    </source>
</evidence>
<evidence type="ECO:0000256" key="3">
    <source>
        <dbReference type="ARBA" id="ARBA00004496"/>
    </source>
</evidence>
<reference evidence="13 14" key="1">
    <citation type="submission" date="2016-10" db="EMBL/GenBank/DDBJ databases">
        <title>Draft genome sequence of Coniochaeta ligniaria NRRL30616, a lignocellulolytic fungus for bioabatement of inhibitors in plant biomass hydrolysates.</title>
        <authorList>
            <consortium name="DOE Joint Genome Institute"/>
            <person name="Jimenez D.J."/>
            <person name="Hector R.E."/>
            <person name="Riley R."/>
            <person name="Sun H."/>
            <person name="Grigoriev I.V."/>
            <person name="Van Elsas J.D."/>
            <person name="Nichols N.N."/>
        </authorList>
    </citation>
    <scope>NUCLEOTIDE SEQUENCE [LARGE SCALE GENOMIC DNA]</scope>
    <source>
        <strain evidence="13 14">NRRL 30616</strain>
    </source>
</reference>
<dbReference type="FunCoup" id="A0A1J7INA2">
    <property type="interactions" value="1064"/>
</dbReference>
<evidence type="ECO:0000256" key="7">
    <source>
        <dbReference type="ARBA" id="ARBA00022737"/>
    </source>
</evidence>
<proteinExistence type="inferred from homology"/>
<dbReference type="PANTHER" id="PTHR11071:SF561">
    <property type="entry name" value="PEPTIDYL-PROLYL CIS-TRANS ISOMERASE D-RELATED"/>
    <property type="match status" value="1"/>
</dbReference>
<dbReference type="GO" id="GO:0042026">
    <property type="term" value="P:protein refolding"/>
    <property type="evidence" value="ECO:0007669"/>
    <property type="project" value="UniProtKB-ARBA"/>
</dbReference>
<dbReference type="FunFam" id="2.40.100.10:FF:000009">
    <property type="entry name" value="Peptidyl-prolyl cis-trans isomerase D"/>
    <property type="match status" value="1"/>
</dbReference>
<dbReference type="EMBL" id="KV875098">
    <property type="protein sequence ID" value="OIW28958.1"/>
    <property type="molecule type" value="Genomic_DNA"/>
</dbReference>
<comment type="catalytic activity">
    <reaction evidence="1">
        <text>[protein]-peptidylproline (omega=180) = [protein]-peptidylproline (omega=0)</text>
        <dbReference type="Rhea" id="RHEA:16237"/>
        <dbReference type="Rhea" id="RHEA-COMP:10747"/>
        <dbReference type="Rhea" id="RHEA-COMP:10748"/>
        <dbReference type="ChEBI" id="CHEBI:83833"/>
        <dbReference type="ChEBI" id="CHEBI:83834"/>
        <dbReference type="EC" id="5.2.1.8"/>
    </reaction>
</comment>
<evidence type="ECO:0000256" key="1">
    <source>
        <dbReference type="ARBA" id="ARBA00000971"/>
    </source>
</evidence>
<dbReference type="InParanoid" id="A0A1J7INA2"/>
<keyword evidence="9" id="KW-0697">Rotamase</keyword>
<comment type="similarity">
    <text evidence="4">Belongs to the cyclophilin-type PPIase family. PPIase D subfamily.</text>
</comment>
<keyword evidence="8 11" id="KW-0802">TPR repeat</keyword>
<keyword evidence="10" id="KW-0413">Isomerase</keyword>
<evidence type="ECO:0000256" key="2">
    <source>
        <dbReference type="ARBA" id="ARBA00002388"/>
    </source>
</evidence>
<evidence type="ECO:0000256" key="4">
    <source>
        <dbReference type="ARBA" id="ARBA00010898"/>
    </source>
</evidence>
<evidence type="ECO:0000256" key="8">
    <source>
        <dbReference type="ARBA" id="ARBA00022803"/>
    </source>
</evidence>
<dbReference type="SMART" id="SM00028">
    <property type="entry name" value="TPR"/>
    <property type="match status" value="2"/>
</dbReference>
<organism evidence="13 14">
    <name type="scientific">Coniochaeta ligniaria NRRL 30616</name>
    <dbReference type="NCBI Taxonomy" id="1408157"/>
    <lineage>
        <taxon>Eukaryota</taxon>
        <taxon>Fungi</taxon>
        <taxon>Dikarya</taxon>
        <taxon>Ascomycota</taxon>
        <taxon>Pezizomycotina</taxon>
        <taxon>Sordariomycetes</taxon>
        <taxon>Sordariomycetidae</taxon>
        <taxon>Coniochaetales</taxon>
        <taxon>Coniochaetaceae</taxon>
        <taxon>Coniochaeta</taxon>
    </lineage>
</organism>
<dbReference type="InterPro" id="IPR019734">
    <property type="entry name" value="TPR_rpt"/>
</dbReference>
<name>A0A1J7INA2_9PEZI</name>
<dbReference type="GO" id="GO:0051082">
    <property type="term" value="F:unfolded protein binding"/>
    <property type="evidence" value="ECO:0007669"/>
    <property type="project" value="UniProtKB-ARBA"/>
</dbReference>
<dbReference type="FunFam" id="1.25.40.10:FF:000029">
    <property type="entry name" value="peptidyl-prolyl cis-trans isomerase D"/>
    <property type="match status" value="1"/>
</dbReference>
<feature type="repeat" description="TPR" evidence="11">
    <location>
        <begin position="313"/>
        <end position="346"/>
    </location>
</feature>
<dbReference type="EC" id="5.2.1.8" evidence="5"/>
<evidence type="ECO:0000259" key="12">
    <source>
        <dbReference type="PROSITE" id="PS50072"/>
    </source>
</evidence>
<dbReference type="PRINTS" id="PR00153">
    <property type="entry name" value="CSAPPISMRASE"/>
</dbReference>
<dbReference type="SUPFAM" id="SSF48452">
    <property type="entry name" value="TPR-like"/>
    <property type="match status" value="1"/>
</dbReference>
<keyword evidence="14" id="KW-1185">Reference proteome</keyword>
<evidence type="ECO:0000256" key="9">
    <source>
        <dbReference type="ARBA" id="ARBA00023110"/>
    </source>
</evidence>
<keyword evidence="7" id="KW-0677">Repeat</keyword>
<keyword evidence="6" id="KW-0963">Cytoplasm</keyword>
<dbReference type="Proteomes" id="UP000182658">
    <property type="component" value="Unassembled WGS sequence"/>
</dbReference>
<gene>
    <name evidence="13" type="ORF">CONLIGDRAFT_402222</name>
</gene>
<dbReference type="InterPro" id="IPR029000">
    <property type="entry name" value="Cyclophilin-like_dom_sf"/>
</dbReference>
<dbReference type="Gene3D" id="2.40.100.10">
    <property type="entry name" value="Cyclophilin-like"/>
    <property type="match status" value="1"/>
</dbReference>
<dbReference type="PANTHER" id="PTHR11071">
    <property type="entry name" value="PEPTIDYL-PROLYL CIS-TRANS ISOMERASE"/>
    <property type="match status" value="1"/>
</dbReference>
<dbReference type="GO" id="GO:0005737">
    <property type="term" value="C:cytoplasm"/>
    <property type="evidence" value="ECO:0007669"/>
    <property type="project" value="UniProtKB-SubCell"/>
</dbReference>
<comment type="subcellular location">
    <subcellularLocation>
        <location evidence="3">Cytoplasm</location>
    </subcellularLocation>
</comment>
<comment type="function">
    <text evidence="2">PPIases accelerate the folding of proteins. It catalyzes the cis-trans isomerization of proline imidic peptide bonds in oligopeptides.</text>
</comment>
<dbReference type="STRING" id="1408157.A0A1J7INA2"/>
<dbReference type="CDD" id="cd01926">
    <property type="entry name" value="cyclophilin_ABH_like"/>
    <property type="match status" value="1"/>
</dbReference>
<evidence type="ECO:0000313" key="14">
    <source>
        <dbReference type="Proteomes" id="UP000182658"/>
    </source>
</evidence>
<dbReference type="Pfam" id="PF00160">
    <property type="entry name" value="Pro_isomerase"/>
    <property type="match status" value="1"/>
</dbReference>
<dbReference type="OrthoDB" id="193499at2759"/>
<dbReference type="GO" id="GO:0003755">
    <property type="term" value="F:peptidyl-prolyl cis-trans isomerase activity"/>
    <property type="evidence" value="ECO:0007669"/>
    <property type="project" value="UniProtKB-KW"/>
</dbReference>